<evidence type="ECO:0000256" key="1">
    <source>
        <dbReference type="ARBA" id="ARBA00007274"/>
    </source>
</evidence>
<accession>A0A427YXA2</accession>
<dbReference type="SUPFAM" id="SSF51161">
    <property type="entry name" value="Trimeric LpxA-like enzymes"/>
    <property type="match status" value="1"/>
</dbReference>
<comment type="similarity">
    <text evidence="1">Belongs to the transferase hexapeptide repeat family.</text>
</comment>
<dbReference type="EMBL" id="RSCD01000001">
    <property type="protein sequence ID" value="RSH95704.1"/>
    <property type="molecule type" value="Genomic_DNA"/>
</dbReference>
<keyword evidence="4" id="KW-1185">Reference proteome</keyword>
<name>A0A427YXA2_9TREE</name>
<dbReference type="CDD" id="cd03357">
    <property type="entry name" value="LbH_MAT_GAT"/>
    <property type="match status" value="1"/>
</dbReference>
<dbReference type="OrthoDB" id="25818at2759"/>
<dbReference type="PANTHER" id="PTHR23416">
    <property type="entry name" value="SIALIC ACID SYNTHASE-RELATED"/>
    <property type="match status" value="1"/>
</dbReference>
<dbReference type="PANTHER" id="PTHR23416:SF23">
    <property type="entry name" value="ACETYLTRANSFERASE C18B11.09C-RELATED"/>
    <property type="match status" value="1"/>
</dbReference>
<evidence type="ECO:0008006" key="5">
    <source>
        <dbReference type="Google" id="ProtNLM"/>
    </source>
</evidence>
<dbReference type="InterPro" id="IPR001451">
    <property type="entry name" value="Hexapep"/>
</dbReference>
<dbReference type="Proteomes" id="UP000279259">
    <property type="component" value="Unassembled WGS sequence"/>
</dbReference>
<reference evidence="3 4" key="1">
    <citation type="submission" date="2018-11" db="EMBL/GenBank/DDBJ databases">
        <title>Genome sequence of Saitozyma podzolica DSM 27192.</title>
        <authorList>
            <person name="Aliyu H."/>
            <person name="Gorte O."/>
            <person name="Ochsenreither K."/>
        </authorList>
    </citation>
    <scope>NUCLEOTIDE SEQUENCE [LARGE SCALE GENOMIC DNA]</scope>
    <source>
        <strain evidence="3 4">DSM 27192</strain>
    </source>
</reference>
<gene>
    <name evidence="3" type="ORF">EHS25_000796</name>
</gene>
<protein>
    <recommendedName>
        <fullName evidence="5">Maltose/galactoside acetyltransferase domain-containing protein</fullName>
    </recommendedName>
</protein>
<evidence type="ECO:0000313" key="4">
    <source>
        <dbReference type="Proteomes" id="UP000279259"/>
    </source>
</evidence>
<dbReference type="Gene3D" id="2.160.10.10">
    <property type="entry name" value="Hexapeptide repeat proteins"/>
    <property type="match status" value="1"/>
</dbReference>
<comment type="caution">
    <text evidence="3">The sequence shown here is derived from an EMBL/GenBank/DDBJ whole genome shotgun (WGS) entry which is preliminary data.</text>
</comment>
<evidence type="ECO:0000313" key="3">
    <source>
        <dbReference type="EMBL" id="RSH95704.1"/>
    </source>
</evidence>
<organism evidence="3 4">
    <name type="scientific">Saitozyma podzolica</name>
    <dbReference type="NCBI Taxonomy" id="1890683"/>
    <lineage>
        <taxon>Eukaryota</taxon>
        <taxon>Fungi</taxon>
        <taxon>Dikarya</taxon>
        <taxon>Basidiomycota</taxon>
        <taxon>Agaricomycotina</taxon>
        <taxon>Tremellomycetes</taxon>
        <taxon>Tremellales</taxon>
        <taxon>Trimorphomycetaceae</taxon>
        <taxon>Saitozyma</taxon>
    </lineage>
</organism>
<keyword evidence="2" id="KW-0808">Transferase</keyword>
<dbReference type="InterPro" id="IPR051159">
    <property type="entry name" value="Hexapeptide_acetyltransf"/>
</dbReference>
<dbReference type="Pfam" id="PF00132">
    <property type="entry name" value="Hexapep"/>
    <property type="match status" value="1"/>
</dbReference>
<sequence>MTSGNAACFSPHRPALPALEAGESLEQHDLMMSGKPYLASDPFLSRYRDTAADQFAAVSAERSMERRMEVLNRVCDMRGGPGQEKVFIAAPFTFEYGRNISFGPDVYVGPNCTFIDVCPILSNFIYCCIISSSHANHLNGCEWGYIGVNTVYVGHRTMFGAGCQILTPTHPISPEERNGISGPEWAKPIHIGDDCWLGGSVIVLPGVKIGNACTIGAGAVVTKDIPDRSIAVGNPARVIKTINLDGTTSPVGKA</sequence>
<evidence type="ECO:0000256" key="2">
    <source>
        <dbReference type="ARBA" id="ARBA00022679"/>
    </source>
</evidence>
<proteinExistence type="inferred from homology"/>
<dbReference type="STRING" id="1890683.A0A427YXA2"/>
<dbReference type="InterPro" id="IPR011004">
    <property type="entry name" value="Trimer_LpxA-like_sf"/>
</dbReference>
<dbReference type="AlphaFoldDB" id="A0A427YXA2"/>
<dbReference type="GO" id="GO:0008374">
    <property type="term" value="F:O-acyltransferase activity"/>
    <property type="evidence" value="ECO:0007669"/>
    <property type="project" value="TreeGrafter"/>
</dbReference>